<dbReference type="InterPro" id="IPR029058">
    <property type="entry name" value="AB_hydrolase_fold"/>
</dbReference>
<evidence type="ECO:0000256" key="2">
    <source>
        <dbReference type="SAM" id="SignalP"/>
    </source>
</evidence>
<keyword evidence="2" id="KW-0732">Signal</keyword>
<organism evidence="3 4">
    <name type="scientific">Tsuneonella flava</name>
    <dbReference type="NCBI Taxonomy" id="2055955"/>
    <lineage>
        <taxon>Bacteria</taxon>
        <taxon>Pseudomonadati</taxon>
        <taxon>Pseudomonadota</taxon>
        <taxon>Alphaproteobacteria</taxon>
        <taxon>Sphingomonadales</taxon>
        <taxon>Erythrobacteraceae</taxon>
        <taxon>Tsuneonella</taxon>
    </lineage>
</organism>
<dbReference type="EMBL" id="CP061510">
    <property type="protein sequence ID" value="QSB45332.1"/>
    <property type="molecule type" value="Genomic_DNA"/>
</dbReference>
<dbReference type="SUPFAM" id="SSF53474">
    <property type="entry name" value="alpha/beta-Hydrolases"/>
    <property type="match status" value="1"/>
</dbReference>
<evidence type="ECO:0000313" key="3">
    <source>
        <dbReference type="EMBL" id="QSB45332.1"/>
    </source>
</evidence>
<feature type="chain" id="PRO_5045698258" evidence="2">
    <location>
        <begin position="32"/>
        <end position="537"/>
    </location>
</feature>
<dbReference type="Gene3D" id="3.40.50.1820">
    <property type="entry name" value="alpha/beta hydrolase"/>
    <property type="match status" value="1"/>
</dbReference>
<sequence>MVPTAIRKGMKWGMGCALIAAAFCPLSLSYAAAHSDSPKQGEGSVQPVMGGSETRTASRGTITIGGRTVAYTANAGTLTIRDDYGDPIASIFYAAYVADRKPGDPERPLTFLFNGGPGSASMFLHLGSVAPVRIAFPHGPSPLSPPYRIASNPYSLIDRTDMVFLDMVGAGYSRPLGKAKDADFWSVDSDIDAFARAIRRYLTVHNRWNSPTYLFGESYGTTRASGLAYKLAGLSGGGVRLSGVVLLGVNLNHGIYQPGFDESYIQWLPSFAATAWYHNRLAKRPPSLEPWLTQVRAWARGPYAAILAKGHLATDAERRRIAREYSAFTGISERDVLDANLRIEQGTFRKLLLKDRGLTVGRLDSRVIGQDASNLGDVPDYDAAGSFNAGPFGAGINHYLTDRLGFRSDVEYRPNIYSLLKGRWDRSHVSPSGNRMALANTAEDLARTMRQNRQLKVLILNGYYDLATPFFKAEYDIAHMQIDRELQRNIRFEYFESGHMIYTETGEMPALRDALDRFYRGATPAEMASIEKGTTKQ</sequence>
<name>A0ABX7KBH3_9SPHN</name>
<proteinExistence type="predicted"/>
<dbReference type="RefSeq" id="WP_205444226.1">
    <property type="nucleotide sequence ID" value="NZ_CP061510.1"/>
</dbReference>
<dbReference type="Pfam" id="PF00450">
    <property type="entry name" value="Peptidase_S10"/>
    <property type="match status" value="1"/>
</dbReference>
<feature type="signal peptide" evidence="2">
    <location>
        <begin position="1"/>
        <end position="31"/>
    </location>
</feature>
<evidence type="ECO:0000256" key="1">
    <source>
        <dbReference type="SAM" id="MobiDB-lite"/>
    </source>
</evidence>
<protein>
    <submittedName>
        <fullName evidence="3">Peptidase S10</fullName>
    </submittedName>
</protein>
<evidence type="ECO:0000313" key="4">
    <source>
        <dbReference type="Proteomes" id="UP000663637"/>
    </source>
</evidence>
<dbReference type="Proteomes" id="UP000663637">
    <property type="component" value="Chromosome"/>
</dbReference>
<dbReference type="InterPro" id="IPR001563">
    <property type="entry name" value="Peptidase_S10"/>
</dbReference>
<gene>
    <name evidence="3" type="ORF">IDJ81_04185</name>
</gene>
<feature type="region of interest" description="Disordered" evidence="1">
    <location>
        <begin position="37"/>
        <end position="59"/>
    </location>
</feature>
<reference evidence="3 4" key="1">
    <citation type="submission" date="2020-09" db="EMBL/GenBank/DDBJ databases">
        <title>Complete genome sequence of altererythrobacter flavus SS-21NJ, isolated from Dongying oil sludge in Shandong province.</title>
        <authorList>
            <person name="Sun S."/>
            <person name="Zhang Z."/>
        </authorList>
    </citation>
    <scope>NUCLEOTIDE SEQUENCE [LARGE SCALE GENOMIC DNA]</scope>
    <source>
        <strain evidence="3 4">SS-21NJ</strain>
    </source>
</reference>
<accession>A0ABX7KBH3</accession>
<keyword evidence="4" id="KW-1185">Reference proteome</keyword>